<dbReference type="AlphaFoldDB" id="A0A0U1PWI8"/>
<dbReference type="CDD" id="cd06163">
    <property type="entry name" value="S2P-M50_PDZ_RseP-like"/>
    <property type="match status" value="1"/>
</dbReference>
<keyword evidence="10 11" id="KW-0472">Membrane</keyword>
<dbReference type="Proteomes" id="UP000050580">
    <property type="component" value="Unassembled WGS sequence"/>
</dbReference>
<dbReference type="RefSeq" id="WP_046742834.1">
    <property type="nucleotide sequence ID" value="NZ_LBNQ01000041.1"/>
</dbReference>
<comment type="similarity">
    <text evidence="3 11">Belongs to the peptidase M50B family.</text>
</comment>
<dbReference type="EMBL" id="LBNQ01000041">
    <property type="protein sequence ID" value="KKW66860.1"/>
    <property type="molecule type" value="Genomic_DNA"/>
</dbReference>
<evidence type="ECO:0000256" key="11">
    <source>
        <dbReference type="RuleBase" id="RU362031"/>
    </source>
</evidence>
<dbReference type="Gene3D" id="2.30.42.10">
    <property type="match status" value="2"/>
</dbReference>
<evidence type="ECO:0000256" key="6">
    <source>
        <dbReference type="ARBA" id="ARBA00022801"/>
    </source>
</evidence>
<accession>A0A0U1PWI8</accession>
<evidence type="ECO:0000256" key="4">
    <source>
        <dbReference type="ARBA" id="ARBA00022670"/>
    </source>
</evidence>
<dbReference type="Pfam" id="PF02163">
    <property type="entry name" value="Peptidase_M50"/>
    <property type="match status" value="1"/>
</dbReference>
<evidence type="ECO:0000256" key="10">
    <source>
        <dbReference type="ARBA" id="ARBA00023136"/>
    </source>
</evidence>
<evidence type="ECO:0000256" key="9">
    <source>
        <dbReference type="ARBA" id="ARBA00023049"/>
    </source>
</evidence>
<keyword evidence="8 11" id="KW-1133">Transmembrane helix</keyword>
<keyword evidence="9 11" id="KW-0482">Metalloprotease</keyword>
<organism evidence="13 14">
    <name type="scientific">Lampropedia cohaerens</name>
    <dbReference type="NCBI Taxonomy" id="1610491"/>
    <lineage>
        <taxon>Bacteria</taxon>
        <taxon>Pseudomonadati</taxon>
        <taxon>Pseudomonadota</taxon>
        <taxon>Betaproteobacteria</taxon>
        <taxon>Burkholderiales</taxon>
        <taxon>Comamonadaceae</taxon>
        <taxon>Lampropedia</taxon>
    </lineage>
</organism>
<keyword evidence="7 11" id="KW-0862">Zinc</keyword>
<feature type="transmembrane region" description="Helical" evidence="11">
    <location>
        <begin position="381"/>
        <end position="403"/>
    </location>
</feature>
<keyword evidence="5 11" id="KW-0812">Transmembrane</keyword>
<comment type="cofactor">
    <cofactor evidence="1 11">
        <name>Zn(2+)</name>
        <dbReference type="ChEBI" id="CHEBI:29105"/>
    </cofactor>
</comment>
<dbReference type="Pfam" id="PF17820">
    <property type="entry name" value="PDZ_6"/>
    <property type="match status" value="1"/>
</dbReference>
<reference evidence="13 14" key="1">
    <citation type="submission" date="2015-05" db="EMBL/GenBank/DDBJ databases">
        <title>Draft genome sequence of Lampropedia sp. CT6, isolated from the microbial mat of a hot water spring, located at Manikaran, India.</title>
        <authorList>
            <person name="Tripathi C."/>
            <person name="Rani P."/>
            <person name="Mahato N.K."/>
            <person name="Lal R."/>
        </authorList>
    </citation>
    <scope>NUCLEOTIDE SEQUENCE [LARGE SCALE GENOMIC DNA]</scope>
    <source>
        <strain evidence="13 14">CT6</strain>
    </source>
</reference>
<dbReference type="OrthoDB" id="9782003at2"/>
<evidence type="ECO:0000256" key="8">
    <source>
        <dbReference type="ARBA" id="ARBA00022989"/>
    </source>
</evidence>
<dbReference type="CDD" id="cd23081">
    <property type="entry name" value="cpPDZ_EcRseP-like"/>
    <property type="match status" value="1"/>
</dbReference>
<dbReference type="InterPro" id="IPR041489">
    <property type="entry name" value="PDZ_6"/>
</dbReference>
<gene>
    <name evidence="13" type="ORF">AAV94_14115</name>
</gene>
<evidence type="ECO:0000256" key="2">
    <source>
        <dbReference type="ARBA" id="ARBA00004141"/>
    </source>
</evidence>
<evidence type="ECO:0000256" key="5">
    <source>
        <dbReference type="ARBA" id="ARBA00022692"/>
    </source>
</evidence>
<dbReference type="InterPro" id="IPR004387">
    <property type="entry name" value="Pept_M50_Zn"/>
</dbReference>
<evidence type="ECO:0000313" key="13">
    <source>
        <dbReference type="EMBL" id="KKW66860.1"/>
    </source>
</evidence>
<keyword evidence="14" id="KW-1185">Reference proteome</keyword>
<evidence type="ECO:0000256" key="7">
    <source>
        <dbReference type="ARBA" id="ARBA00022833"/>
    </source>
</evidence>
<dbReference type="PATRIC" id="fig|1610491.3.peg.2994"/>
<dbReference type="NCBIfam" id="TIGR00054">
    <property type="entry name" value="RIP metalloprotease RseP"/>
    <property type="match status" value="1"/>
</dbReference>
<dbReference type="GO" id="GO:0016020">
    <property type="term" value="C:membrane"/>
    <property type="evidence" value="ECO:0007669"/>
    <property type="project" value="UniProtKB-SubCell"/>
</dbReference>
<protein>
    <recommendedName>
        <fullName evidence="11">Zinc metalloprotease</fullName>
        <ecNumber evidence="11">3.4.24.-</ecNumber>
    </recommendedName>
</protein>
<proteinExistence type="inferred from homology"/>
<dbReference type="STRING" id="1610491.AAV94_14115"/>
<keyword evidence="4 13" id="KW-0645">Protease</keyword>
<evidence type="ECO:0000256" key="1">
    <source>
        <dbReference type="ARBA" id="ARBA00001947"/>
    </source>
</evidence>
<keyword evidence="6 11" id="KW-0378">Hydrolase</keyword>
<name>A0A0U1PWI8_9BURK</name>
<dbReference type="InterPro" id="IPR008915">
    <property type="entry name" value="Peptidase_M50"/>
</dbReference>
<feature type="domain" description="PDZ" evidence="12">
    <location>
        <begin position="226"/>
        <end position="264"/>
    </location>
</feature>
<dbReference type="PROSITE" id="PS50106">
    <property type="entry name" value="PDZ"/>
    <property type="match status" value="1"/>
</dbReference>
<evidence type="ECO:0000259" key="12">
    <source>
        <dbReference type="PROSITE" id="PS50106"/>
    </source>
</evidence>
<evidence type="ECO:0000313" key="14">
    <source>
        <dbReference type="Proteomes" id="UP000050580"/>
    </source>
</evidence>
<dbReference type="SMART" id="SM00228">
    <property type="entry name" value="PDZ"/>
    <property type="match status" value="1"/>
</dbReference>
<sequence>MVTVLAFLVTIGVLVTVHEWGHYRMAKACGVKVLRFSIGMGKPLVRWRPSGSETEFVVAALPLGGYVQMLDEREGQVAEHERHRGFNRRPLAQRAAIVLAGPLTNLVLAVLLFSAVNWWGMSAAQPVLATPVPDSLAAHAGIAQGDMVLAAAVDDGPAQRVQSFEELRWLLNRAALTQRDLVLTLQPAQQPGEKTITLPLAQADIRDLDAAALQRIGILAPMATPVLGEIVPGSAAEAAGLRPGDLVRAVDGVPMRDAQQLVQRIQASAEHDPPQQWLIERDGATLTVQVTPQRVAGEGGAMVARIGARIGSSGDYATTTVRYGPIEGLQRGVARTWEMAALTLRMLGRMLVGQASLENLSGPVSIAQYAGQSASLGMVQFLHFLAVISLSLGVLNLLPLPVLDGGHLMYYLWEAVTGRPVPQQWMEQLQRAGVALLLLLMTLALFNDLGRLLR</sequence>
<dbReference type="PANTHER" id="PTHR42837">
    <property type="entry name" value="REGULATOR OF SIGMA-E PROTEASE RSEP"/>
    <property type="match status" value="1"/>
</dbReference>
<feature type="transmembrane region" description="Helical" evidence="11">
    <location>
        <begin position="429"/>
        <end position="446"/>
    </location>
</feature>
<dbReference type="SUPFAM" id="SSF50156">
    <property type="entry name" value="PDZ domain-like"/>
    <property type="match status" value="2"/>
</dbReference>
<keyword evidence="11" id="KW-0479">Metal-binding</keyword>
<dbReference type="InterPro" id="IPR036034">
    <property type="entry name" value="PDZ_sf"/>
</dbReference>
<comment type="caution">
    <text evidence="13">The sequence shown here is derived from an EMBL/GenBank/DDBJ whole genome shotgun (WGS) entry which is preliminary data.</text>
</comment>
<dbReference type="EC" id="3.4.24.-" evidence="11"/>
<dbReference type="GO" id="GO:0006508">
    <property type="term" value="P:proteolysis"/>
    <property type="evidence" value="ECO:0007669"/>
    <property type="project" value="UniProtKB-KW"/>
</dbReference>
<comment type="subcellular location">
    <subcellularLocation>
        <location evidence="2">Membrane</location>
        <topology evidence="2">Multi-pass membrane protein</topology>
    </subcellularLocation>
</comment>
<dbReference type="InterPro" id="IPR001478">
    <property type="entry name" value="PDZ"/>
</dbReference>
<dbReference type="GO" id="GO:0046872">
    <property type="term" value="F:metal ion binding"/>
    <property type="evidence" value="ECO:0007669"/>
    <property type="project" value="UniProtKB-KW"/>
</dbReference>
<evidence type="ECO:0000256" key="3">
    <source>
        <dbReference type="ARBA" id="ARBA00007931"/>
    </source>
</evidence>
<dbReference type="GO" id="GO:0004222">
    <property type="term" value="F:metalloendopeptidase activity"/>
    <property type="evidence" value="ECO:0007669"/>
    <property type="project" value="InterPro"/>
</dbReference>
<feature type="transmembrane region" description="Helical" evidence="11">
    <location>
        <begin position="95"/>
        <end position="116"/>
    </location>
</feature>
<dbReference type="PANTHER" id="PTHR42837:SF2">
    <property type="entry name" value="MEMBRANE METALLOPROTEASE ARASP2, CHLOROPLASTIC-RELATED"/>
    <property type="match status" value="1"/>
</dbReference>